<protein>
    <submittedName>
        <fullName evidence="1">Uncharacterized protein</fullName>
    </submittedName>
</protein>
<accession>A0ACC3CHJ2</accession>
<reference evidence="1" key="1">
    <citation type="submission" date="2019-11" db="EMBL/GenBank/DDBJ databases">
        <title>Nori genome reveals adaptations in red seaweeds to the harsh intertidal environment.</title>
        <authorList>
            <person name="Wang D."/>
            <person name="Mao Y."/>
        </authorList>
    </citation>
    <scope>NUCLEOTIDE SEQUENCE</scope>
    <source>
        <tissue evidence="1">Gametophyte</tissue>
    </source>
</reference>
<organism evidence="1 2">
    <name type="scientific">Pyropia yezoensis</name>
    <name type="common">Susabi-nori</name>
    <name type="synonym">Porphyra yezoensis</name>
    <dbReference type="NCBI Taxonomy" id="2788"/>
    <lineage>
        <taxon>Eukaryota</taxon>
        <taxon>Rhodophyta</taxon>
        <taxon>Bangiophyceae</taxon>
        <taxon>Bangiales</taxon>
        <taxon>Bangiaceae</taxon>
        <taxon>Pyropia</taxon>
    </lineage>
</organism>
<evidence type="ECO:0000313" key="1">
    <source>
        <dbReference type="EMBL" id="KAK1869731.1"/>
    </source>
</evidence>
<dbReference type="Proteomes" id="UP000798662">
    <property type="component" value="Chromosome 3"/>
</dbReference>
<dbReference type="EMBL" id="CM020620">
    <property type="protein sequence ID" value="KAK1869731.1"/>
    <property type="molecule type" value="Genomic_DNA"/>
</dbReference>
<comment type="caution">
    <text evidence="1">The sequence shown here is derived from an EMBL/GenBank/DDBJ whole genome shotgun (WGS) entry which is preliminary data.</text>
</comment>
<keyword evidence="2" id="KW-1185">Reference proteome</keyword>
<evidence type="ECO:0000313" key="2">
    <source>
        <dbReference type="Proteomes" id="UP000798662"/>
    </source>
</evidence>
<proteinExistence type="predicted"/>
<name>A0ACC3CHJ2_PYRYE</name>
<gene>
    <name evidence="1" type="ORF">I4F81_012197</name>
</gene>
<sequence length="224" mass="24562">MDLLVAYSGVESDDSSSSDEPIDAGRDAADEDASGTCMLFKKDAFDLYRISERKTVERVVMHDVGACAQYLSTSEAGVAHVLEIDVTQCTDWFKDSPYTWGSPKGTAATMVDVGEKSKPYLAFFKTIQKMEEGGCSFEDEQGCSCGGTPRLVPGRGRRRAFVGCSDWRPGDPLKWSGGHMSCSLPHGMDEEKLFRWLENGVDGEETGEACCYIAGKRTKELSYL</sequence>